<sequence length="70" mass="8022">MFEIKRFMADEPSQYRIVGLLMVKPEIDSFTGSPSISMFCKLGDFTNPVKFMDYFIEAQPSLTTSCLRTN</sequence>
<dbReference type="EMBL" id="JAGGKT010000004">
    <property type="protein sequence ID" value="MBP1931961.1"/>
    <property type="molecule type" value="Genomic_DNA"/>
</dbReference>
<proteinExistence type="predicted"/>
<evidence type="ECO:0000313" key="2">
    <source>
        <dbReference type="Proteomes" id="UP001519343"/>
    </source>
</evidence>
<accession>A0ABS4GNW0</accession>
<keyword evidence="2" id="KW-1185">Reference proteome</keyword>
<organism evidence="1 2">
    <name type="scientific">Ammoniphilus resinae</name>
    <dbReference type="NCBI Taxonomy" id="861532"/>
    <lineage>
        <taxon>Bacteria</taxon>
        <taxon>Bacillati</taxon>
        <taxon>Bacillota</taxon>
        <taxon>Bacilli</taxon>
        <taxon>Bacillales</taxon>
        <taxon>Paenibacillaceae</taxon>
        <taxon>Aneurinibacillus group</taxon>
        <taxon>Ammoniphilus</taxon>
    </lineage>
</organism>
<dbReference type="Proteomes" id="UP001519343">
    <property type="component" value="Unassembled WGS sequence"/>
</dbReference>
<gene>
    <name evidence="1" type="ORF">J2Z37_001962</name>
</gene>
<protein>
    <submittedName>
        <fullName evidence="1">Uncharacterized protein</fullName>
    </submittedName>
</protein>
<evidence type="ECO:0000313" key="1">
    <source>
        <dbReference type="EMBL" id="MBP1931961.1"/>
    </source>
</evidence>
<name>A0ABS4GNW0_9BACL</name>
<reference evidence="1 2" key="1">
    <citation type="submission" date="2021-03" db="EMBL/GenBank/DDBJ databases">
        <title>Genomic Encyclopedia of Type Strains, Phase IV (KMG-IV): sequencing the most valuable type-strain genomes for metagenomic binning, comparative biology and taxonomic classification.</title>
        <authorList>
            <person name="Goeker M."/>
        </authorList>
    </citation>
    <scope>NUCLEOTIDE SEQUENCE [LARGE SCALE GENOMIC DNA]</scope>
    <source>
        <strain evidence="1 2">DSM 24738</strain>
    </source>
</reference>
<comment type="caution">
    <text evidence="1">The sequence shown here is derived from an EMBL/GenBank/DDBJ whole genome shotgun (WGS) entry which is preliminary data.</text>
</comment>